<dbReference type="SFLD" id="SFLDG01129">
    <property type="entry name" value="C1.5:_HAD__Beta-PGM__Phosphata"/>
    <property type="match status" value="1"/>
</dbReference>
<dbReference type="NCBIfam" id="TIGR01509">
    <property type="entry name" value="HAD-SF-IA-v3"/>
    <property type="match status" value="1"/>
</dbReference>
<reference evidence="1" key="2">
    <citation type="journal article" date="2021" name="PeerJ">
        <title>Extensive microbial diversity within the chicken gut microbiome revealed by metagenomics and culture.</title>
        <authorList>
            <person name="Gilroy R."/>
            <person name="Ravi A."/>
            <person name="Getino M."/>
            <person name="Pursley I."/>
            <person name="Horton D.L."/>
            <person name="Alikhan N.F."/>
            <person name="Baker D."/>
            <person name="Gharbi K."/>
            <person name="Hall N."/>
            <person name="Watson M."/>
            <person name="Adriaenssens E.M."/>
            <person name="Foster-Nyarko E."/>
            <person name="Jarju S."/>
            <person name="Secka A."/>
            <person name="Antonio M."/>
            <person name="Oren A."/>
            <person name="Chaudhuri R.R."/>
            <person name="La Ragione R."/>
            <person name="Hildebrand F."/>
            <person name="Pallen M.J."/>
        </authorList>
    </citation>
    <scope>NUCLEOTIDE SEQUENCE</scope>
    <source>
        <strain evidence="1">14700</strain>
    </source>
</reference>
<dbReference type="SUPFAM" id="SSF56784">
    <property type="entry name" value="HAD-like"/>
    <property type="match status" value="1"/>
</dbReference>
<dbReference type="Proteomes" id="UP000810292">
    <property type="component" value="Unassembled WGS sequence"/>
</dbReference>
<dbReference type="Gene3D" id="1.10.150.240">
    <property type="entry name" value="Putative phosphatase, domain 2"/>
    <property type="match status" value="1"/>
</dbReference>
<dbReference type="Pfam" id="PF13419">
    <property type="entry name" value="HAD_2"/>
    <property type="match status" value="1"/>
</dbReference>
<dbReference type="InterPro" id="IPR036412">
    <property type="entry name" value="HAD-like_sf"/>
</dbReference>
<dbReference type="InterPro" id="IPR041492">
    <property type="entry name" value="HAD_2"/>
</dbReference>
<dbReference type="InterPro" id="IPR023214">
    <property type="entry name" value="HAD_sf"/>
</dbReference>
<dbReference type="InterPro" id="IPR006439">
    <property type="entry name" value="HAD-SF_hydro_IA"/>
</dbReference>
<evidence type="ECO:0000313" key="1">
    <source>
        <dbReference type="EMBL" id="MBO8469073.1"/>
    </source>
</evidence>
<reference evidence="1" key="1">
    <citation type="submission" date="2020-10" db="EMBL/GenBank/DDBJ databases">
        <authorList>
            <person name="Gilroy R."/>
        </authorList>
    </citation>
    <scope>NUCLEOTIDE SEQUENCE</scope>
    <source>
        <strain evidence="1">14700</strain>
    </source>
</reference>
<proteinExistence type="predicted"/>
<dbReference type="EMBL" id="JADIMF010000074">
    <property type="protein sequence ID" value="MBO8469073.1"/>
    <property type="molecule type" value="Genomic_DNA"/>
</dbReference>
<organism evidence="1 2">
    <name type="scientific">Candidatus Ornithospirochaeta stercoravium</name>
    <dbReference type="NCBI Taxonomy" id="2840897"/>
    <lineage>
        <taxon>Bacteria</taxon>
        <taxon>Pseudomonadati</taxon>
        <taxon>Spirochaetota</taxon>
        <taxon>Spirochaetia</taxon>
        <taxon>Spirochaetales</taxon>
        <taxon>Spirochaetaceae</taxon>
        <taxon>Spirochaetaceae incertae sedis</taxon>
        <taxon>Candidatus Ornithospirochaeta</taxon>
    </lineage>
</organism>
<dbReference type="GO" id="GO:0016791">
    <property type="term" value="F:phosphatase activity"/>
    <property type="evidence" value="ECO:0007669"/>
    <property type="project" value="TreeGrafter"/>
</dbReference>
<accession>A0A9D9IAJ9</accession>
<comment type="caution">
    <text evidence="1">The sequence shown here is derived from an EMBL/GenBank/DDBJ whole genome shotgun (WGS) entry which is preliminary data.</text>
</comment>
<dbReference type="PANTHER" id="PTHR18901">
    <property type="entry name" value="2-DEOXYGLUCOSE-6-PHOSPHATE PHOSPHATASE 2"/>
    <property type="match status" value="1"/>
</dbReference>
<evidence type="ECO:0000313" key="2">
    <source>
        <dbReference type="Proteomes" id="UP000810292"/>
    </source>
</evidence>
<dbReference type="SFLD" id="SFLDS00003">
    <property type="entry name" value="Haloacid_Dehalogenase"/>
    <property type="match status" value="1"/>
</dbReference>
<sequence>MAILKGCIFDIDGTLADSMGIWGDIDRAFLEKRSIVMPDDYIDALNSMSFSQAAEYTIKRFSLDESPEAIMNEWKAMSEYAYAHTIKLKEGVPEFLEKLKGEGIPMIAATDLERKPAESVLSSNGILGYFTAVLTTKETGRDKSHPDIFLEAASRLGDAPERIAVFEDMLTPLVTARSSGFITIGVYDASCPEGKERMSAVSDRYIMSFKDLL</sequence>
<dbReference type="AlphaFoldDB" id="A0A9D9IAJ9"/>
<gene>
    <name evidence="1" type="ORF">IAA72_04750</name>
</gene>
<protein>
    <submittedName>
        <fullName evidence="1">HAD family phosphatase</fullName>
    </submittedName>
</protein>
<dbReference type="Gene3D" id="3.40.50.1000">
    <property type="entry name" value="HAD superfamily/HAD-like"/>
    <property type="match status" value="1"/>
</dbReference>
<dbReference type="PANTHER" id="PTHR18901:SF38">
    <property type="entry name" value="PSEUDOURIDINE-5'-PHOSPHATASE"/>
    <property type="match status" value="1"/>
</dbReference>
<dbReference type="PRINTS" id="PR00413">
    <property type="entry name" value="HADHALOGNASE"/>
</dbReference>
<dbReference type="InterPro" id="IPR023198">
    <property type="entry name" value="PGP-like_dom2"/>
</dbReference>
<name>A0A9D9IAJ9_9SPIO</name>
<dbReference type="CDD" id="cd07505">
    <property type="entry name" value="HAD_BPGM-like"/>
    <property type="match status" value="1"/>
</dbReference>